<evidence type="ECO:0000313" key="1">
    <source>
        <dbReference type="EMBL" id="GAF67807.1"/>
    </source>
</evidence>
<dbReference type="EMBL" id="BARS01005016">
    <property type="protein sequence ID" value="GAF67807.1"/>
    <property type="molecule type" value="Genomic_DNA"/>
</dbReference>
<proteinExistence type="predicted"/>
<reference evidence="1" key="1">
    <citation type="journal article" date="2014" name="Front. Microbiol.">
        <title>High frequency of phylogenetically diverse reductive dehalogenase-homologous genes in deep subseafloor sedimentary metagenomes.</title>
        <authorList>
            <person name="Kawai M."/>
            <person name="Futagami T."/>
            <person name="Toyoda A."/>
            <person name="Takaki Y."/>
            <person name="Nishi S."/>
            <person name="Hori S."/>
            <person name="Arai W."/>
            <person name="Tsubouchi T."/>
            <person name="Morono Y."/>
            <person name="Uchiyama I."/>
            <person name="Ito T."/>
            <person name="Fujiyama A."/>
            <person name="Inagaki F."/>
            <person name="Takami H."/>
        </authorList>
    </citation>
    <scope>NUCLEOTIDE SEQUENCE</scope>
    <source>
        <strain evidence="1">Expedition CK06-06</strain>
    </source>
</reference>
<comment type="caution">
    <text evidence="1">The sequence shown here is derived from an EMBL/GenBank/DDBJ whole genome shotgun (WGS) entry which is preliminary data.</text>
</comment>
<gene>
    <name evidence="1" type="ORF">S01H1_09819</name>
</gene>
<protein>
    <submittedName>
        <fullName evidence="1">Uncharacterized protein</fullName>
    </submittedName>
</protein>
<dbReference type="AlphaFoldDB" id="X0RVM5"/>
<organism evidence="1">
    <name type="scientific">marine sediment metagenome</name>
    <dbReference type="NCBI Taxonomy" id="412755"/>
    <lineage>
        <taxon>unclassified sequences</taxon>
        <taxon>metagenomes</taxon>
        <taxon>ecological metagenomes</taxon>
    </lineage>
</organism>
<sequence length="74" mass="8509">MSKRENPYVGKAQYRTADIWNEGYEAAKYNARFDKVSTTYQQGVAAGRELERDVIGQQLILMAQEYGHAQFVFT</sequence>
<accession>X0RVM5</accession>
<name>X0RVM5_9ZZZZ</name>
<feature type="non-terminal residue" evidence="1">
    <location>
        <position position="74"/>
    </location>
</feature>